<reference evidence="1 2" key="1">
    <citation type="submission" date="2024-08" db="EMBL/GenBank/DDBJ databases">
        <authorList>
            <person name="Cucini C."/>
            <person name="Frati F."/>
        </authorList>
    </citation>
    <scope>NUCLEOTIDE SEQUENCE [LARGE SCALE GENOMIC DNA]</scope>
</reference>
<evidence type="ECO:0000313" key="1">
    <source>
        <dbReference type="EMBL" id="CAL8118611.1"/>
    </source>
</evidence>
<comment type="caution">
    <text evidence="1">The sequence shown here is derived from an EMBL/GenBank/DDBJ whole genome shotgun (WGS) entry which is preliminary data.</text>
</comment>
<gene>
    <name evidence="1" type="ORF">ODALV1_LOCUS18211</name>
</gene>
<accession>A0ABP1R361</accession>
<sequence>MMTTVFPKAKPNGSQSDFELNRKYKAMLTALTLALFHEARAWRKMRIKVYCNVPPHASIKVFVVLNNVLCGNDIHTYHTGSPMMCILLIIVHRDTQYQSITN</sequence>
<organism evidence="1 2">
    <name type="scientific">Orchesella dallaii</name>
    <dbReference type="NCBI Taxonomy" id="48710"/>
    <lineage>
        <taxon>Eukaryota</taxon>
        <taxon>Metazoa</taxon>
        <taxon>Ecdysozoa</taxon>
        <taxon>Arthropoda</taxon>
        <taxon>Hexapoda</taxon>
        <taxon>Collembola</taxon>
        <taxon>Entomobryomorpha</taxon>
        <taxon>Entomobryoidea</taxon>
        <taxon>Orchesellidae</taxon>
        <taxon>Orchesellinae</taxon>
        <taxon>Orchesella</taxon>
    </lineage>
</organism>
<dbReference type="Proteomes" id="UP001642540">
    <property type="component" value="Unassembled WGS sequence"/>
</dbReference>
<name>A0ABP1R361_9HEXA</name>
<dbReference type="EMBL" id="CAXLJM020000057">
    <property type="protein sequence ID" value="CAL8118611.1"/>
    <property type="molecule type" value="Genomic_DNA"/>
</dbReference>
<evidence type="ECO:0000313" key="2">
    <source>
        <dbReference type="Proteomes" id="UP001642540"/>
    </source>
</evidence>
<keyword evidence="2" id="KW-1185">Reference proteome</keyword>
<proteinExistence type="predicted"/>
<protein>
    <submittedName>
        <fullName evidence="1">Uncharacterized protein</fullName>
    </submittedName>
</protein>